<name>F6G0C5_RALS8</name>
<reference evidence="1 2" key="1">
    <citation type="journal article" date="2011" name="J. Bacteriol.">
        <title>Complete genome sequence of the plant pathogen Ralstonia solanacearum strain Po82.</title>
        <authorList>
            <person name="Xu J."/>
            <person name="Zheng H.J."/>
            <person name="Liu L."/>
            <person name="Pan Z.C."/>
            <person name="Prior P."/>
            <person name="Tang B."/>
            <person name="Xu J.S."/>
            <person name="Zhang H."/>
            <person name="Tian Q."/>
            <person name="Zhang L.Q."/>
            <person name="Feng J."/>
        </authorList>
    </citation>
    <scope>NUCLEOTIDE SEQUENCE [LARGE SCALE GENOMIC DNA]</scope>
    <source>
        <strain evidence="1 2">Po82</strain>
    </source>
</reference>
<dbReference type="Proteomes" id="UP000007953">
    <property type="component" value="Chromosome"/>
</dbReference>
<evidence type="ECO:0000313" key="2">
    <source>
        <dbReference type="Proteomes" id="UP000007953"/>
    </source>
</evidence>
<dbReference type="EMBL" id="CP002819">
    <property type="protein sequence ID" value="AEG68708.1"/>
    <property type="molecule type" value="Genomic_DNA"/>
</dbReference>
<dbReference type="HOGENOM" id="CLU_3157012_0_0_4"/>
<sequence>MTDRESPGTVYDSSDRNRNLMRNRFLMEYEKWNFQGTCLRHRAIQYPH</sequence>
<proteinExistence type="predicted"/>
<evidence type="ECO:0000313" key="1">
    <source>
        <dbReference type="EMBL" id="AEG68708.1"/>
    </source>
</evidence>
<accession>F6G0C5</accession>
<organism evidence="1 2">
    <name type="scientific">Ralstonia solanacearum (strain Po82)</name>
    <dbReference type="NCBI Taxonomy" id="1031711"/>
    <lineage>
        <taxon>Bacteria</taxon>
        <taxon>Pseudomonadati</taxon>
        <taxon>Pseudomonadota</taxon>
        <taxon>Betaproteobacteria</taxon>
        <taxon>Burkholderiales</taxon>
        <taxon>Burkholderiaceae</taxon>
        <taxon>Ralstonia</taxon>
        <taxon>Ralstonia solanacearum species complex</taxon>
    </lineage>
</organism>
<dbReference type="KEGG" id="rsn:RSPO_c01408"/>
<dbReference type="AlphaFoldDB" id="F6G0C5"/>
<protein>
    <submittedName>
        <fullName evidence="1">Uncharacterized protein</fullName>
    </submittedName>
</protein>
<gene>
    <name evidence="1" type="ordered locus">RSPO_c01408</name>
</gene>